<name>A0A9W7FXC8_9STRA</name>
<evidence type="ECO:0000256" key="1">
    <source>
        <dbReference type="SAM" id="MobiDB-lite"/>
    </source>
</evidence>
<organism evidence="2 3">
    <name type="scientific">Triparma columacea</name>
    <dbReference type="NCBI Taxonomy" id="722753"/>
    <lineage>
        <taxon>Eukaryota</taxon>
        <taxon>Sar</taxon>
        <taxon>Stramenopiles</taxon>
        <taxon>Ochrophyta</taxon>
        <taxon>Bolidophyceae</taxon>
        <taxon>Parmales</taxon>
        <taxon>Triparmaceae</taxon>
        <taxon>Triparma</taxon>
    </lineage>
</organism>
<keyword evidence="3" id="KW-1185">Reference proteome</keyword>
<reference evidence="3" key="1">
    <citation type="journal article" date="2023" name="Commun. Biol.">
        <title>Genome analysis of Parmales, the sister group of diatoms, reveals the evolutionary specialization of diatoms from phago-mixotrophs to photoautotrophs.</title>
        <authorList>
            <person name="Ban H."/>
            <person name="Sato S."/>
            <person name="Yoshikawa S."/>
            <person name="Yamada K."/>
            <person name="Nakamura Y."/>
            <person name="Ichinomiya M."/>
            <person name="Sato N."/>
            <person name="Blanc-Mathieu R."/>
            <person name="Endo H."/>
            <person name="Kuwata A."/>
            <person name="Ogata H."/>
        </authorList>
    </citation>
    <scope>NUCLEOTIDE SEQUENCE [LARGE SCALE GENOMIC DNA]</scope>
</reference>
<comment type="caution">
    <text evidence="2">The sequence shown here is derived from an EMBL/GenBank/DDBJ whole genome shotgun (WGS) entry which is preliminary data.</text>
</comment>
<evidence type="ECO:0000313" key="3">
    <source>
        <dbReference type="Proteomes" id="UP001165065"/>
    </source>
</evidence>
<evidence type="ECO:0000313" key="2">
    <source>
        <dbReference type="EMBL" id="GMI25524.1"/>
    </source>
</evidence>
<gene>
    <name evidence="2" type="ORF">TrCOL_g9103</name>
</gene>
<proteinExistence type="predicted"/>
<accession>A0A9W7FXC8</accession>
<feature type="region of interest" description="Disordered" evidence="1">
    <location>
        <begin position="19"/>
        <end position="48"/>
    </location>
</feature>
<dbReference type="AlphaFoldDB" id="A0A9W7FXC8"/>
<dbReference type="EMBL" id="BRYA01000611">
    <property type="protein sequence ID" value="GMI25524.1"/>
    <property type="molecule type" value="Genomic_DNA"/>
</dbReference>
<dbReference type="Proteomes" id="UP001165065">
    <property type="component" value="Unassembled WGS sequence"/>
</dbReference>
<sequence>MKFLREKGRVRPFVPLPANAIGVDEGADGVGRPMNQVSPPPPPSPPSGLEAIRDAMEVEVMASDGGVEGGEGEAQGEWDEALQAYIYPDFDVKED</sequence>
<protein>
    <submittedName>
        <fullName evidence="2">Uncharacterized protein</fullName>
    </submittedName>
</protein>